<evidence type="ECO:0000256" key="5">
    <source>
        <dbReference type="ARBA" id="ARBA00023136"/>
    </source>
</evidence>
<evidence type="ECO:0000256" key="6">
    <source>
        <dbReference type="SAM" id="MobiDB-lite"/>
    </source>
</evidence>
<evidence type="ECO:0000256" key="1">
    <source>
        <dbReference type="ARBA" id="ARBA00004651"/>
    </source>
</evidence>
<dbReference type="RefSeq" id="WP_301140853.1">
    <property type="nucleotide sequence ID" value="NZ_JAUHQA010000001.1"/>
</dbReference>
<evidence type="ECO:0000256" key="4">
    <source>
        <dbReference type="ARBA" id="ARBA00022989"/>
    </source>
</evidence>
<evidence type="ECO:0000256" key="7">
    <source>
        <dbReference type="SAM" id="Phobius"/>
    </source>
</evidence>
<feature type="transmembrane region" description="Helical" evidence="7">
    <location>
        <begin position="322"/>
        <end position="340"/>
    </location>
</feature>
<protein>
    <submittedName>
        <fullName evidence="9">MFS transporter</fullName>
    </submittedName>
</protein>
<keyword evidence="5 7" id="KW-0472">Membrane</keyword>
<dbReference type="InterPro" id="IPR011701">
    <property type="entry name" value="MFS"/>
</dbReference>
<feature type="transmembrane region" description="Helical" evidence="7">
    <location>
        <begin position="216"/>
        <end position="236"/>
    </location>
</feature>
<name>A0ABT8GFG4_9MICO</name>
<dbReference type="CDD" id="cd17324">
    <property type="entry name" value="MFS_NepI_like"/>
    <property type="match status" value="1"/>
</dbReference>
<gene>
    <name evidence="9" type="ORF">QQX02_01860</name>
</gene>
<keyword evidence="2" id="KW-1003">Cell membrane</keyword>
<feature type="transmembrane region" description="Helical" evidence="7">
    <location>
        <begin position="190"/>
        <end position="210"/>
    </location>
</feature>
<keyword evidence="3 7" id="KW-0812">Transmembrane</keyword>
<dbReference type="InterPro" id="IPR020846">
    <property type="entry name" value="MFS_dom"/>
</dbReference>
<accession>A0ABT8GFG4</accession>
<dbReference type="InterPro" id="IPR036259">
    <property type="entry name" value="MFS_trans_sf"/>
</dbReference>
<dbReference type="EMBL" id="JAUHQA010000001">
    <property type="protein sequence ID" value="MDN4479671.1"/>
    <property type="molecule type" value="Genomic_DNA"/>
</dbReference>
<proteinExistence type="predicted"/>
<comment type="caution">
    <text evidence="9">The sequence shown here is derived from an EMBL/GenBank/DDBJ whole genome shotgun (WGS) entry which is preliminary data.</text>
</comment>
<feature type="transmembrane region" description="Helical" evidence="7">
    <location>
        <begin position="128"/>
        <end position="146"/>
    </location>
</feature>
<feature type="transmembrane region" description="Helical" evidence="7">
    <location>
        <begin position="346"/>
        <end position="370"/>
    </location>
</feature>
<feature type="transmembrane region" description="Helical" evidence="7">
    <location>
        <begin position="60"/>
        <end position="78"/>
    </location>
</feature>
<keyword evidence="10" id="KW-1185">Reference proteome</keyword>
<evidence type="ECO:0000256" key="2">
    <source>
        <dbReference type="ARBA" id="ARBA00022475"/>
    </source>
</evidence>
<organism evidence="9 10">
    <name type="scientific">Demequina muriae</name>
    <dbReference type="NCBI Taxonomy" id="3051664"/>
    <lineage>
        <taxon>Bacteria</taxon>
        <taxon>Bacillati</taxon>
        <taxon>Actinomycetota</taxon>
        <taxon>Actinomycetes</taxon>
        <taxon>Micrococcales</taxon>
        <taxon>Demequinaceae</taxon>
        <taxon>Demequina</taxon>
    </lineage>
</organism>
<reference evidence="9" key="1">
    <citation type="submission" date="2023-06" db="EMBL/GenBank/DDBJ databases">
        <title>Egi l300058.</title>
        <authorList>
            <person name="Gao L."/>
            <person name="Fang B.-Z."/>
            <person name="Li W.-J."/>
        </authorList>
    </citation>
    <scope>NUCLEOTIDE SEQUENCE</scope>
    <source>
        <strain evidence="9">EGI L300058</strain>
    </source>
</reference>
<feature type="transmembrane region" description="Helical" evidence="7">
    <location>
        <begin position="291"/>
        <end position="310"/>
    </location>
</feature>
<dbReference type="Pfam" id="PF07690">
    <property type="entry name" value="MFS_1"/>
    <property type="match status" value="1"/>
</dbReference>
<feature type="compositionally biased region" description="Basic and acidic residues" evidence="6">
    <location>
        <begin position="1"/>
        <end position="15"/>
    </location>
</feature>
<dbReference type="SUPFAM" id="SSF103473">
    <property type="entry name" value="MFS general substrate transporter"/>
    <property type="match status" value="1"/>
</dbReference>
<evidence type="ECO:0000256" key="3">
    <source>
        <dbReference type="ARBA" id="ARBA00022692"/>
    </source>
</evidence>
<feature type="transmembrane region" description="Helical" evidence="7">
    <location>
        <begin position="390"/>
        <end position="408"/>
    </location>
</feature>
<dbReference type="Gene3D" id="1.20.1250.20">
    <property type="entry name" value="MFS general substrate transporter like domains"/>
    <property type="match status" value="1"/>
</dbReference>
<dbReference type="Proteomes" id="UP001172708">
    <property type="component" value="Unassembled WGS sequence"/>
</dbReference>
<feature type="transmembrane region" description="Helical" evidence="7">
    <location>
        <begin position="257"/>
        <end position="279"/>
    </location>
</feature>
<feature type="transmembrane region" description="Helical" evidence="7">
    <location>
        <begin position="98"/>
        <end position="119"/>
    </location>
</feature>
<feature type="domain" description="Major facilitator superfamily (MFS) profile" evidence="8">
    <location>
        <begin position="62"/>
        <end position="434"/>
    </location>
</feature>
<sequence length="446" mass="46754">MRDDATPDRSPEHPHGYAVPTPGTSASALVPADPTPESAAPGAAPSARPWTPPASSRRSMAALIALAASAFMIVTNEIAPMGLIRLMAADLGRTESEIGLVTTVFAVVAMVTTVPLALLTTRLPRRPLIVATMTFWSAGALVMATADSFTQVLGGRVITAMGHALFWAVVTPAAAGMFAPQMRGRSVTRLMLGASGAGVIGLPMSTWLAQQTDWRVPFWIIGIGGLVLAVTIAVLMPSFRTEQGSAARGDVPSLRRFIRVLLVVLLTTSSMATTWTYITPFFVEVSGFAESTVPVLLALGGATGVVSMWLTGRFLDRWPVRAVALGEAGLVIMWLGLASLGQHKPVAILMVLLQGLAWSLLVAAMLNWALRHTPWSSDIGVGAQASTFNAGNAVGSVLGAAMLAWWGAQWLPLASAVMSAAALALVVAVAPDATRALARRGVRQRR</sequence>
<dbReference type="InterPro" id="IPR050189">
    <property type="entry name" value="MFS_Efflux_Transporters"/>
</dbReference>
<keyword evidence="4 7" id="KW-1133">Transmembrane helix</keyword>
<comment type="subcellular location">
    <subcellularLocation>
        <location evidence="1">Cell membrane</location>
        <topology evidence="1">Multi-pass membrane protein</topology>
    </subcellularLocation>
</comment>
<feature type="compositionally biased region" description="Low complexity" evidence="6">
    <location>
        <begin position="35"/>
        <end position="53"/>
    </location>
</feature>
<evidence type="ECO:0000313" key="10">
    <source>
        <dbReference type="Proteomes" id="UP001172708"/>
    </source>
</evidence>
<evidence type="ECO:0000259" key="8">
    <source>
        <dbReference type="PROSITE" id="PS50850"/>
    </source>
</evidence>
<dbReference type="PROSITE" id="PS50850">
    <property type="entry name" value="MFS"/>
    <property type="match status" value="1"/>
</dbReference>
<feature type="region of interest" description="Disordered" evidence="6">
    <location>
        <begin position="1"/>
        <end position="53"/>
    </location>
</feature>
<evidence type="ECO:0000313" key="9">
    <source>
        <dbReference type="EMBL" id="MDN4479671.1"/>
    </source>
</evidence>
<dbReference type="PANTHER" id="PTHR43124:SF3">
    <property type="entry name" value="CHLORAMPHENICOL EFFLUX PUMP RV0191"/>
    <property type="match status" value="1"/>
</dbReference>
<dbReference type="PANTHER" id="PTHR43124">
    <property type="entry name" value="PURINE EFFLUX PUMP PBUE"/>
    <property type="match status" value="1"/>
</dbReference>
<feature type="transmembrane region" description="Helical" evidence="7">
    <location>
        <begin position="414"/>
        <end position="438"/>
    </location>
</feature>
<feature type="transmembrane region" description="Helical" evidence="7">
    <location>
        <begin position="158"/>
        <end position="178"/>
    </location>
</feature>